<dbReference type="InterPro" id="IPR037401">
    <property type="entry name" value="SnoaL-like"/>
</dbReference>
<evidence type="ECO:0000256" key="5">
    <source>
        <dbReference type="ARBA" id="ARBA00023125"/>
    </source>
</evidence>
<protein>
    <recommendedName>
        <fullName evidence="7">RNA polymerase sigma factor</fullName>
    </recommendedName>
</protein>
<evidence type="ECO:0000256" key="6">
    <source>
        <dbReference type="ARBA" id="ARBA00023163"/>
    </source>
</evidence>
<evidence type="ECO:0000259" key="9">
    <source>
        <dbReference type="Pfam" id="PF04542"/>
    </source>
</evidence>
<keyword evidence="13" id="KW-1185">Reference proteome</keyword>
<comment type="subunit">
    <text evidence="2">Interacts transiently with the RNA polymerase catalytic core formed by RpoA, RpoB, RpoC and RpoZ (2 alpha, 1 beta, 1 beta' and 1 omega subunit) to form the RNA polymerase holoenzyme that can initiate transcription.</text>
</comment>
<accession>A0ABT2JJI2</accession>
<evidence type="ECO:0000259" key="11">
    <source>
        <dbReference type="Pfam" id="PF12680"/>
    </source>
</evidence>
<organism evidence="12 13">
    <name type="scientific">Actinophytocola gossypii</name>
    <dbReference type="NCBI Taxonomy" id="2812003"/>
    <lineage>
        <taxon>Bacteria</taxon>
        <taxon>Bacillati</taxon>
        <taxon>Actinomycetota</taxon>
        <taxon>Actinomycetes</taxon>
        <taxon>Pseudonocardiales</taxon>
        <taxon>Pseudonocardiaceae</taxon>
    </lineage>
</organism>
<dbReference type="InterPro" id="IPR014284">
    <property type="entry name" value="RNA_pol_sigma-70_dom"/>
</dbReference>
<dbReference type="InterPro" id="IPR039425">
    <property type="entry name" value="RNA_pol_sigma-70-like"/>
</dbReference>
<dbReference type="InterPro" id="IPR013249">
    <property type="entry name" value="RNA_pol_sigma70_r4_t2"/>
</dbReference>
<evidence type="ECO:0000256" key="2">
    <source>
        <dbReference type="ARBA" id="ARBA00011344"/>
    </source>
</evidence>
<dbReference type="NCBIfam" id="TIGR02937">
    <property type="entry name" value="sigma70-ECF"/>
    <property type="match status" value="1"/>
</dbReference>
<dbReference type="InterPro" id="IPR036388">
    <property type="entry name" value="WH-like_DNA-bd_sf"/>
</dbReference>
<dbReference type="Gene3D" id="3.10.450.50">
    <property type="match status" value="1"/>
</dbReference>
<keyword evidence="6 7" id="KW-0804">Transcription</keyword>
<evidence type="ECO:0000256" key="7">
    <source>
        <dbReference type="RuleBase" id="RU000716"/>
    </source>
</evidence>
<dbReference type="NCBIfam" id="TIGR02960">
    <property type="entry name" value="SigX5"/>
    <property type="match status" value="1"/>
</dbReference>
<dbReference type="Pfam" id="PF04542">
    <property type="entry name" value="Sigma70_r2"/>
    <property type="match status" value="1"/>
</dbReference>
<sequence length="349" mass="38958">MTPVQTGSREETHRRADDFSAPARSLLVTEREERAVTVEPEFLSRADPYRRELLAHCYRMLGSVHDAEDLVQETYLRAWRAYDRFEGRSTVRTWLYRIATSACLTALEGRGRRPLPTGLGGPSERAGEPLEQRTEVPWLEPLPTEEDPAAIVTSRESTRLAFIAALQHLPPRQRAVLILRDVLAWRAAEVAELLDTSTAAVNSALQRARAQLEQVAPTPDAVTEPATERTRDLLARYVDAFERKDVDGIVALLTEDAVWEMPPFATWFLGRDAVGRHLLGQCPGGPGDFRLVSTTANGAPALGLYLRGEDDAFHPFCLQVLTVTGDAFSHVVSFFDHRLFDTFQLPSRA</sequence>
<dbReference type="SUPFAM" id="SSF54427">
    <property type="entry name" value="NTF2-like"/>
    <property type="match status" value="1"/>
</dbReference>
<evidence type="ECO:0000256" key="3">
    <source>
        <dbReference type="ARBA" id="ARBA00023015"/>
    </source>
</evidence>
<keyword evidence="3 7" id="KW-0805">Transcription regulation</keyword>
<dbReference type="Proteomes" id="UP001156441">
    <property type="component" value="Unassembled WGS sequence"/>
</dbReference>
<dbReference type="EMBL" id="JAFFZE010000029">
    <property type="protein sequence ID" value="MCT2587898.1"/>
    <property type="molecule type" value="Genomic_DNA"/>
</dbReference>
<gene>
    <name evidence="12" type="ORF">JT362_32765</name>
</gene>
<dbReference type="Gene3D" id="1.10.1740.10">
    <property type="match status" value="1"/>
</dbReference>
<dbReference type="PROSITE" id="PS01063">
    <property type="entry name" value="SIGMA70_ECF"/>
    <property type="match status" value="1"/>
</dbReference>
<dbReference type="InterPro" id="IPR007627">
    <property type="entry name" value="RNA_pol_sigma70_r2"/>
</dbReference>
<feature type="domain" description="RNA polymerase sigma-70 region 2" evidence="9">
    <location>
        <begin position="48"/>
        <end position="112"/>
    </location>
</feature>
<evidence type="ECO:0000313" key="13">
    <source>
        <dbReference type="Proteomes" id="UP001156441"/>
    </source>
</evidence>
<keyword evidence="5 7" id="KW-0238">DNA-binding</keyword>
<evidence type="ECO:0000256" key="8">
    <source>
        <dbReference type="SAM" id="MobiDB-lite"/>
    </source>
</evidence>
<feature type="region of interest" description="Disordered" evidence="8">
    <location>
        <begin position="111"/>
        <end position="131"/>
    </location>
</feature>
<dbReference type="InterPro" id="IPR013325">
    <property type="entry name" value="RNA_pol_sigma_r2"/>
</dbReference>
<evidence type="ECO:0000256" key="4">
    <source>
        <dbReference type="ARBA" id="ARBA00023082"/>
    </source>
</evidence>
<reference evidence="12 13" key="1">
    <citation type="submission" date="2021-02" db="EMBL/GenBank/DDBJ databases">
        <title>Actinophytocola xerophila sp. nov., isolated from soil of cotton cropping field.</title>
        <authorList>
            <person name="Huang R."/>
            <person name="Chen X."/>
            <person name="Ge X."/>
            <person name="Liu W."/>
        </authorList>
    </citation>
    <scope>NUCLEOTIDE SEQUENCE [LARGE SCALE GENOMIC DNA]</scope>
    <source>
        <strain evidence="12 13">S1-96</strain>
    </source>
</reference>
<evidence type="ECO:0000313" key="12">
    <source>
        <dbReference type="EMBL" id="MCT2587898.1"/>
    </source>
</evidence>
<name>A0ABT2JJI2_9PSEU</name>
<dbReference type="SUPFAM" id="SSF88946">
    <property type="entry name" value="Sigma2 domain of RNA polymerase sigma factors"/>
    <property type="match status" value="1"/>
</dbReference>
<dbReference type="NCBIfam" id="NF006089">
    <property type="entry name" value="PRK08241.1"/>
    <property type="match status" value="1"/>
</dbReference>
<dbReference type="InterPro" id="IPR000838">
    <property type="entry name" value="RNA_pol_sigma70_ECF_CS"/>
</dbReference>
<evidence type="ECO:0000259" key="10">
    <source>
        <dbReference type="Pfam" id="PF08281"/>
    </source>
</evidence>
<keyword evidence="4 7" id="KW-0731">Sigma factor</keyword>
<dbReference type="PANTHER" id="PTHR43133:SF65">
    <property type="entry name" value="ECF RNA POLYMERASE SIGMA FACTOR SIGG"/>
    <property type="match status" value="1"/>
</dbReference>
<evidence type="ECO:0000256" key="1">
    <source>
        <dbReference type="ARBA" id="ARBA00010641"/>
    </source>
</evidence>
<dbReference type="Pfam" id="PF12680">
    <property type="entry name" value="SnoaL_2"/>
    <property type="match status" value="1"/>
</dbReference>
<dbReference type="SUPFAM" id="SSF88659">
    <property type="entry name" value="Sigma3 and sigma4 domains of RNA polymerase sigma factors"/>
    <property type="match status" value="1"/>
</dbReference>
<comment type="similarity">
    <text evidence="1 7">Belongs to the sigma-70 factor family. ECF subfamily.</text>
</comment>
<dbReference type="PANTHER" id="PTHR43133">
    <property type="entry name" value="RNA POLYMERASE ECF-TYPE SIGMA FACTO"/>
    <property type="match status" value="1"/>
</dbReference>
<proteinExistence type="inferred from homology"/>
<dbReference type="InterPro" id="IPR014305">
    <property type="entry name" value="RNA_pol_sigma-G_actinobac"/>
</dbReference>
<comment type="caution">
    <text evidence="12">The sequence shown here is derived from an EMBL/GenBank/DDBJ whole genome shotgun (WGS) entry which is preliminary data.</text>
</comment>
<dbReference type="Pfam" id="PF08281">
    <property type="entry name" value="Sigma70_r4_2"/>
    <property type="match status" value="1"/>
</dbReference>
<dbReference type="CDD" id="cd06171">
    <property type="entry name" value="Sigma70_r4"/>
    <property type="match status" value="1"/>
</dbReference>
<feature type="domain" description="RNA polymerase sigma factor 70 region 4 type 2" evidence="10">
    <location>
        <begin position="160"/>
        <end position="212"/>
    </location>
</feature>
<dbReference type="Gene3D" id="1.10.10.10">
    <property type="entry name" value="Winged helix-like DNA-binding domain superfamily/Winged helix DNA-binding domain"/>
    <property type="match status" value="1"/>
</dbReference>
<dbReference type="InterPro" id="IPR032710">
    <property type="entry name" value="NTF2-like_dom_sf"/>
</dbReference>
<feature type="domain" description="SnoaL-like" evidence="11">
    <location>
        <begin position="235"/>
        <end position="299"/>
    </location>
</feature>
<dbReference type="InterPro" id="IPR013324">
    <property type="entry name" value="RNA_pol_sigma_r3/r4-like"/>
</dbReference>